<sequence length="700" mass="76788">MNESIFDSDSPFGRPLEGLSDDGSDRDVRQDEAESFGAFDGIEPDIETGDIPDDAPSSMDEIWIPNIDFGNGQKVTETAVITTTIETDKVETPDGPQYSQPTALVPVMEKPHSAIDDAGKDYEAPYDAQSGTTPIDTQVSRLPQAISRVAKSVELAVDDIGAPYDVMDAWRIIRNESPRDYAQFRAKIKAVKGFQIGPFEKELGTQKSTSAEHDLSAEAIIDMIRKESELFHDKNTDTYIATVIDGYRQTWKLGSTDFRTWLIGEIFDRFERCVPEATISQVITTLKAYALRRGTQKVVGTRVLCLVPEKRYLVNLGDAACTSIEVSAEGYKPVVLDDVHLLRSGRMMRALPFPAASSSLDALWEAVNVPEKYRLIVIAWMIQSFRVDSACPVIEFVGEEGSGKTMTTTCIRNSVDPKEGGLTPCPRSIQDLYSIAANSHVICLENVSWLSPETQDALCTIVTGGGYAGRQLYTNADEFLLPVKNPVIINGISAAITASDLADRSISIICPRLQKRRTESDVMRDFAQNHAAIFGALLSEFVAVLKVEPQIIIDPEKLPRMGNYAYTGEAVYQANGRAAGEFLEDFNSLRVDVAARAVESHAVGNAILAFLKAHPEGLVYSPGNPVNIKSLLCALRKFRSSDDANWPTSARAFADAIRRLSPSLARIGIEARIGMQRTNAGYPATLRYLDDSAPIEPEVL</sequence>
<name>F9UAN7_9GAMM</name>
<feature type="region of interest" description="Disordered" evidence="1">
    <location>
        <begin position="1"/>
        <end position="59"/>
    </location>
</feature>
<reference evidence="2 3" key="1">
    <citation type="submission" date="2011-06" db="EMBL/GenBank/DDBJ databases">
        <title>The draft genome of Thiocapsa marina 5811.</title>
        <authorList>
            <consortium name="US DOE Joint Genome Institute (JGI-PGF)"/>
            <person name="Lucas S."/>
            <person name="Han J."/>
            <person name="Cheng J.-F."/>
            <person name="Goodwin L."/>
            <person name="Pitluck S."/>
            <person name="Peters L."/>
            <person name="Land M.L."/>
            <person name="Hauser L."/>
            <person name="Vogl K."/>
            <person name="Liu Z."/>
            <person name="Imhoff J."/>
            <person name="Thiel V."/>
            <person name="Frigaard N.-U."/>
            <person name="Bryant D."/>
            <person name="Woyke T.J."/>
        </authorList>
    </citation>
    <scope>NUCLEOTIDE SEQUENCE [LARGE SCALE GENOMIC DNA]</scope>
    <source>
        <strain evidence="2 3">5811</strain>
    </source>
</reference>
<feature type="compositionally biased region" description="Basic and acidic residues" evidence="1">
    <location>
        <begin position="23"/>
        <end position="32"/>
    </location>
</feature>
<evidence type="ECO:0008006" key="4">
    <source>
        <dbReference type="Google" id="ProtNLM"/>
    </source>
</evidence>
<evidence type="ECO:0000256" key="1">
    <source>
        <dbReference type="SAM" id="MobiDB-lite"/>
    </source>
</evidence>
<protein>
    <recommendedName>
        <fullName evidence="4">ATP-binding protein</fullName>
    </recommendedName>
</protein>
<dbReference type="AlphaFoldDB" id="F9UAN7"/>
<dbReference type="eggNOG" id="COG3378">
    <property type="taxonomic scope" value="Bacteria"/>
</dbReference>
<proteinExistence type="predicted"/>
<dbReference type="OrthoDB" id="784829at2"/>
<gene>
    <name evidence="2" type="ORF">ThimaDRAFT_2207</name>
</gene>
<accession>F9UAN7</accession>
<keyword evidence="3" id="KW-1185">Reference proteome</keyword>
<dbReference type="InterPro" id="IPR027417">
    <property type="entry name" value="P-loop_NTPase"/>
</dbReference>
<dbReference type="Proteomes" id="UP000005459">
    <property type="component" value="Unassembled WGS sequence"/>
</dbReference>
<dbReference type="RefSeq" id="WP_007193082.1">
    <property type="nucleotide sequence ID" value="NZ_AFWV01000006.1"/>
</dbReference>
<dbReference type="EMBL" id="AFWV01000006">
    <property type="protein sequence ID" value="EGV18789.1"/>
    <property type="molecule type" value="Genomic_DNA"/>
</dbReference>
<dbReference type="SUPFAM" id="SSF52540">
    <property type="entry name" value="P-loop containing nucleoside triphosphate hydrolases"/>
    <property type="match status" value="1"/>
</dbReference>
<feature type="compositionally biased region" description="Acidic residues" evidence="1">
    <location>
        <begin position="42"/>
        <end position="53"/>
    </location>
</feature>
<evidence type="ECO:0000313" key="2">
    <source>
        <dbReference type="EMBL" id="EGV18789.1"/>
    </source>
</evidence>
<evidence type="ECO:0000313" key="3">
    <source>
        <dbReference type="Proteomes" id="UP000005459"/>
    </source>
</evidence>
<dbReference type="STRING" id="768671.ThimaDRAFT_2207"/>
<organism evidence="2 3">
    <name type="scientific">Thiocapsa marina 5811</name>
    <dbReference type="NCBI Taxonomy" id="768671"/>
    <lineage>
        <taxon>Bacteria</taxon>
        <taxon>Pseudomonadati</taxon>
        <taxon>Pseudomonadota</taxon>
        <taxon>Gammaproteobacteria</taxon>
        <taxon>Chromatiales</taxon>
        <taxon>Chromatiaceae</taxon>
        <taxon>Thiocapsa</taxon>
    </lineage>
</organism>